<keyword evidence="8 11" id="KW-0368">Histidine biosynthesis</keyword>
<dbReference type="HAMAP" id="MF_01576">
    <property type="entry name" value="THF_DHG_CYH"/>
    <property type="match status" value="1"/>
</dbReference>
<keyword evidence="15" id="KW-1185">Reference proteome</keyword>
<sequence>MSQELTGAPVAQAVMEGLRPRIAALARDGVSPKLAIVRVGERSGDLSYERGACKRCSSLGIEVEKIVLPGDTPQIQLEHAIECVSGDGSVHGCLLLRPLPRTLDERRVAFLLSVEKDVDCLTDGSLAGVFAGRPTGFPPCTAEAVVLMLEHYGCGLRGADVVVVGRSLVIGRPVAMMLQARNATVTMCHTKTHGLAEKCRAADVLVVAAGHARVVGADFVRDGQTVIDVGINRDEVTGKLCGDVDYDTVAPIVSAISPVPRGVGSVTTAVLAKHVIEAAERSCT</sequence>
<dbReference type="GO" id="GO:0006164">
    <property type="term" value="P:purine nucleotide biosynthetic process"/>
    <property type="evidence" value="ECO:0007669"/>
    <property type="project" value="UniProtKB-KW"/>
</dbReference>
<dbReference type="Proteomes" id="UP000000333">
    <property type="component" value="Chromosome"/>
</dbReference>
<dbReference type="PATRIC" id="fig|633147.7.peg.754"/>
<dbReference type="Gene3D" id="3.40.50.720">
    <property type="entry name" value="NAD(P)-binding Rossmann-like Domain"/>
    <property type="match status" value="1"/>
</dbReference>
<feature type="binding site" evidence="11">
    <location>
        <begin position="165"/>
        <end position="167"/>
    </location>
    <ligand>
        <name>NADP(+)</name>
        <dbReference type="ChEBI" id="CHEBI:58349"/>
    </ligand>
</feature>
<dbReference type="GO" id="GO:0009086">
    <property type="term" value="P:methionine biosynthetic process"/>
    <property type="evidence" value="ECO:0007669"/>
    <property type="project" value="UniProtKB-KW"/>
</dbReference>
<dbReference type="EC" id="3.5.4.9" evidence="11"/>
<evidence type="ECO:0000256" key="2">
    <source>
        <dbReference type="ARBA" id="ARBA00022563"/>
    </source>
</evidence>
<dbReference type="InterPro" id="IPR000672">
    <property type="entry name" value="THF_DH/CycHdrlase"/>
</dbReference>
<evidence type="ECO:0000256" key="1">
    <source>
        <dbReference type="ARBA" id="ARBA00004777"/>
    </source>
</evidence>
<evidence type="ECO:0000256" key="7">
    <source>
        <dbReference type="ARBA" id="ARBA00023002"/>
    </source>
</evidence>
<comment type="similarity">
    <text evidence="11">Belongs to the tetrahydrofolate dehydrogenase/cyclohydrolase family.</text>
</comment>
<keyword evidence="4 11" id="KW-0658">Purine biosynthesis</keyword>
<keyword evidence="5 11" id="KW-0378">Hydrolase</keyword>
<reference evidence="14 15" key="1">
    <citation type="journal article" date="2010" name="Stand. Genomic Sci.">
        <title>Complete genome sequence of Olsenella uli type strain (VPI D76D-27C).</title>
        <authorList>
            <person name="Goker M."/>
            <person name="Held B."/>
            <person name="Lucas S."/>
            <person name="Nolan M."/>
            <person name="Yasawong M."/>
            <person name="Glavina Del Rio T."/>
            <person name="Tice H."/>
            <person name="Cheng J.F."/>
            <person name="Bruce D."/>
            <person name="Detter J.C."/>
            <person name="Tapia R."/>
            <person name="Han C."/>
            <person name="Goodwin L."/>
            <person name="Pitluck S."/>
            <person name="Liolios K."/>
            <person name="Ivanova N."/>
            <person name="Mavromatis K."/>
            <person name="Mikhailova N."/>
            <person name="Pati A."/>
            <person name="Chen A."/>
            <person name="Palaniappan K."/>
            <person name="Land M."/>
            <person name="Hauser L."/>
            <person name="Chang Y.J."/>
            <person name="Jeffries C.D."/>
            <person name="Rohde M."/>
            <person name="Sikorski J."/>
            <person name="Pukall R."/>
            <person name="Woyke T."/>
            <person name="Bristow J."/>
            <person name="Eisen J.A."/>
            <person name="Markowitz V."/>
            <person name="Hugenholtz P."/>
            <person name="Kyrpides N.C."/>
            <person name="Klenk H.P."/>
            <person name="Lapidus A."/>
        </authorList>
    </citation>
    <scope>NUCLEOTIDE SEQUENCE [LARGE SCALE GENOMIC DNA]</scope>
    <source>
        <strain evidence="15">ATCC 49627 / DSM 7084 / CIP 109912 / JCM 12494 / NCIMB 702895 / VPI D76D-27C</strain>
    </source>
</reference>
<comment type="subunit">
    <text evidence="11">Homodimer.</text>
</comment>
<evidence type="ECO:0000313" key="15">
    <source>
        <dbReference type="Proteomes" id="UP000000333"/>
    </source>
</evidence>
<dbReference type="EC" id="1.5.1.5" evidence="11"/>
<evidence type="ECO:0000256" key="11">
    <source>
        <dbReference type="HAMAP-Rule" id="MF_01576"/>
    </source>
</evidence>
<comment type="catalytic activity">
    <reaction evidence="11">
        <text>(6R)-5,10-methylene-5,6,7,8-tetrahydrofolate + NADP(+) = (6R)-5,10-methenyltetrahydrofolate + NADPH</text>
        <dbReference type="Rhea" id="RHEA:22812"/>
        <dbReference type="ChEBI" id="CHEBI:15636"/>
        <dbReference type="ChEBI" id="CHEBI:57455"/>
        <dbReference type="ChEBI" id="CHEBI:57783"/>
        <dbReference type="ChEBI" id="CHEBI:58349"/>
        <dbReference type="EC" id="1.5.1.5"/>
    </reaction>
</comment>
<keyword evidence="6 11" id="KW-0521">NADP</keyword>
<dbReference type="SUPFAM" id="SSF51735">
    <property type="entry name" value="NAD(P)-binding Rossmann-fold domains"/>
    <property type="match status" value="1"/>
</dbReference>
<feature type="domain" description="Tetrahydrofolate dehydrogenase/cyclohydrolase catalytic" evidence="12">
    <location>
        <begin position="5"/>
        <end position="119"/>
    </location>
</feature>
<dbReference type="EMBL" id="CP002106">
    <property type="protein sequence ID" value="ADK67906.1"/>
    <property type="molecule type" value="Genomic_DNA"/>
</dbReference>
<evidence type="ECO:0000256" key="3">
    <source>
        <dbReference type="ARBA" id="ARBA00022605"/>
    </source>
</evidence>
<dbReference type="PANTHER" id="PTHR48099:SF5">
    <property type="entry name" value="C-1-TETRAHYDROFOLATE SYNTHASE, CYTOPLASMIC"/>
    <property type="match status" value="1"/>
</dbReference>
<evidence type="ECO:0000313" key="14">
    <source>
        <dbReference type="EMBL" id="ADK67906.1"/>
    </source>
</evidence>
<dbReference type="OrthoDB" id="9803580at2"/>
<dbReference type="eggNOG" id="COG0190">
    <property type="taxonomic scope" value="Bacteria"/>
</dbReference>
<dbReference type="STRING" id="633147.Olsu_0793"/>
<keyword evidence="2 11" id="KW-0554">One-carbon metabolism</keyword>
<dbReference type="CDD" id="cd01080">
    <property type="entry name" value="NAD_bind_m-THF_DH_Cyclohyd"/>
    <property type="match status" value="1"/>
</dbReference>
<evidence type="ECO:0000259" key="13">
    <source>
        <dbReference type="Pfam" id="PF02882"/>
    </source>
</evidence>
<evidence type="ECO:0000256" key="6">
    <source>
        <dbReference type="ARBA" id="ARBA00022857"/>
    </source>
</evidence>
<dbReference type="InterPro" id="IPR036291">
    <property type="entry name" value="NAD(P)-bd_dom_sf"/>
</dbReference>
<dbReference type="InterPro" id="IPR046346">
    <property type="entry name" value="Aminoacid_DH-like_N_sf"/>
</dbReference>
<feature type="domain" description="Tetrahydrofolate dehydrogenase/cyclohydrolase NAD(P)-binding" evidence="13">
    <location>
        <begin position="139"/>
        <end position="282"/>
    </location>
</feature>
<name>E1QZU2_OLSUV</name>
<dbReference type="InterPro" id="IPR020631">
    <property type="entry name" value="THF_DH/CycHdrlase_NAD-bd_dom"/>
</dbReference>
<comment type="caution">
    <text evidence="11">Lacks conserved residue(s) required for the propagation of feature annotation.</text>
</comment>
<dbReference type="PANTHER" id="PTHR48099">
    <property type="entry name" value="C-1-TETRAHYDROFOLATE SYNTHASE, CYTOPLASMIC-RELATED"/>
    <property type="match status" value="1"/>
</dbReference>
<dbReference type="Pfam" id="PF02882">
    <property type="entry name" value="THF_DHG_CYH_C"/>
    <property type="match status" value="1"/>
</dbReference>
<keyword evidence="10 11" id="KW-0511">Multifunctional enzyme</keyword>
<dbReference type="InterPro" id="IPR020630">
    <property type="entry name" value="THF_DH/CycHdrlase_cat_dom"/>
</dbReference>
<keyword evidence="9 11" id="KW-0486">Methionine biosynthesis</keyword>
<organism evidence="14 15">
    <name type="scientific">Olsenella uli (strain ATCC 49627 / DSM 7084 / CCUG 31166 / CIP 109912 / JCM 12494 / LMG 11480 / NCIMB 702895 / VPI D76D-27C)</name>
    <name type="common">Lactobacillus uli</name>
    <dbReference type="NCBI Taxonomy" id="633147"/>
    <lineage>
        <taxon>Bacteria</taxon>
        <taxon>Bacillati</taxon>
        <taxon>Actinomycetota</taxon>
        <taxon>Coriobacteriia</taxon>
        <taxon>Coriobacteriales</taxon>
        <taxon>Atopobiaceae</taxon>
        <taxon>Olsenella</taxon>
    </lineage>
</organism>
<dbReference type="GO" id="GO:0004477">
    <property type="term" value="F:methenyltetrahydrofolate cyclohydrolase activity"/>
    <property type="evidence" value="ECO:0007669"/>
    <property type="project" value="UniProtKB-UniRule"/>
</dbReference>
<evidence type="ECO:0000259" key="12">
    <source>
        <dbReference type="Pfam" id="PF00763"/>
    </source>
</evidence>
<evidence type="ECO:0000256" key="10">
    <source>
        <dbReference type="ARBA" id="ARBA00023268"/>
    </source>
</evidence>
<comment type="catalytic activity">
    <reaction evidence="11">
        <text>(6R)-5,10-methenyltetrahydrofolate + H2O = (6R)-10-formyltetrahydrofolate + H(+)</text>
        <dbReference type="Rhea" id="RHEA:23700"/>
        <dbReference type="ChEBI" id="CHEBI:15377"/>
        <dbReference type="ChEBI" id="CHEBI:15378"/>
        <dbReference type="ChEBI" id="CHEBI:57455"/>
        <dbReference type="ChEBI" id="CHEBI:195366"/>
        <dbReference type="EC" id="3.5.4.9"/>
    </reaction>
</comment>
<dbReference type="HOGENOM" id="CLU_034045_2_1_11"/>
<gene>
    <name evidence="11" type="primary">folD</name>
    <name evidence="14" type="ordered locus">Olsu_0793</name>
</gene>
<feature type="binding site" evidence="11">
    <location>
        <position position="231"/>
    </location>
    <ligand>
        <name>NADP(+)</name>
        <dbReference type="ChEBI" id="CHEBI:58349"/>
    </ligand>
</feature>
<dbReference type="UniPathway" id="UPA00193"/>
<comment type="function">
    <text evidence="11">Catalyzes the oxidation of 5,10-methylenetetrahydrofolate to 5,10-methenyltetrahydrofolate and then the hydrolysis of 5,10-methenyltetrahydrofolate to 10-formyltetrahydrofolate.</text>
</comment>
<keyword evidence="7 11" id="KW-0560">Oxidoreductase</keyword>
<dbReference type="Gene3D" id="3.40.50.10860">
    <property type="entry name" value="Leucine Dehydrogenase, chain A, domain 1"/>
    <property type="match status" value="1"/>
</dbReference>
<evidence type="ECO:0000256" key="4">
    <source>
        <dbReference type="ARBA" id="ARBA00022755"/>
    </source>
</evidence>
<protein>
    <recommendedName>
        <fullName evidence="11">Bifunctional protein FolD</fullName>
    </recommendedName>
    <domain>
        <recommendedName>
            <fullName evidence="11">Methylenetetrahydrofolate dehydrogenase</fullName>
            <ecNumber evidence="11">1.5.1.5</ecNumber>
        </recommendedName>
    </domain>
    <domain>
        <recommendedName>
            <fullName evidence="11">Methenyltetrahydrofolate cyclohydrolase</fullName>
            <ecNumber evidence="11">3.5.4.9</ecNumber>
        </recommendedName>
    </domain>
</protein>
<dbReference type="AlphaFoldDB" id="E1QZU2"/>
<proteinExistence type="inferred from homology"/>
<dbReference type="RefSeq" id="WP_013251658.1">
    <property type="nucleotide sequence ID" value="NC_014363.1"/>
</dbReference>
<dbReference type="GeneID" id="78512215"/>
<dbReference type="PRINTS" id="PR00085">
    <property type="entry name" value="THFDHDRGNASE"/>
</dbReference>
<dbReference type="SUPFAM" id="SSF53223">
    <property type="entry name" value="Aminoacid dehydrogenase-like, N-terminal domain"/>
    <property type="match status" value="1"/>
</dbReference>
<evidence type="ECO:0000256" key="8">
    <source>
        <dbReference type="ARBA" id="ARBA00023102"/>
    </source>
</evidence>
<dbReference type="KEGG" id="ols:Olsu_0793"/>
<evidence type="ECO:0000256" key="9">
    <source>
        <dbReference type="ARBA" id="ARBA00023167"/>
    </source>
</evidence>
<dbReference type="GO" id="GO:0004488">
    <property type="term" value="F:methylenetetrahydrofolate dehydrogenase (NADP+) activity"/>
    <property type="evidence" value="ECO:0007669"/>
    <property type="project" value="UniProtKB-UniRule"/>
</dbReference>
<dbReference type="GO" id="GO:0000105">
    <property type="term" value="P:L-histidine biosynthetic process"/>
    <property type="evidence" value="ECO:0007669"/>
    <property type="project" value="UniProtKB-KW"/>
</dbReference>
<dbReference type="GO" id="GO:0035999">
    <property type="term" value="P:tetrahydrofolate interconversion"/>
    <property type="evidence" value="ECO:0007669"/>
    <property type="project" value="UniProtKB-UniRule"/>
</dbReference>
<evidence type="ECO:0000256" key="5">
    <source>
        <dbReference type="ARBA" id="ARBA00022801"/>
    </source>
</evidence>
<keyword evidence="3 11" id="KW-0028">Amino-acid biosynthesis</keyword>
<dbReference type="Pfam" id="PF00763">
    <property type="entry name" value="THF_DHG_CYH"/>
    <property type="match status" value="1"/>
</dbReference>
<dbReference type="GO" id="GO:0005829">
    <property type="term" value="C:cytosol"/>
    <property type="evidence" value="ECO:0007669"/>
    <property type="project" value="TreeGrafter"/>
</dbReference>
<comment type="pathway">
    <text evidence="1 11">One-carbon metabolism; tetrahydrofolate interconversion.</text>
</comment>
<accession>E1QZU2</accession>